<name>A0A0K9PQM9_ZOSMR</name>
<dbReference type="GO" id="GO:0016020">
    <property type="term" value="C:membrane"/>
    <property type="evidence" value="ECO:0007669"/>
    <property type="project" value="UniProtKB-SubCell"/>
</dbReference>
<dbReference type="Gene3D" id="2.90.10.10">
    <property type="entry name" value="Bulb-type lectin domain"/>
    <property type="match status" value="2"/>
</dbReference>
<comment type="similarity">
    <text evidence="18">Belongs to the protein kinase superfamily. Ser/Thr protein kinase family.</text>
</comment>
<comment type="subcellular location">
    <subcellularLocation>
        <location evidence="1">Membrane</location>
        <topology evidence="1">Single-pass type I membrane protein</topology>
    </subcellularLocation>
</comment>
<dbReference type="PIRSF" id="PIRSF000641">
    <property type="entry name" value="SRK"/>
    <property type="match status" value="1"/>
</dbReference>
<dbReference type="SUPFAM" id="SSF51110">
    <property type="entry name" value="alpha-D-mannose-specific plant lectins"/>
    <property type="match status" value="1"/>
</dbReference>
<dbReference type="Gene3D" id="3.30.200.20">
    <property type="entry name" value="Phosphorylase Kinase, domain 1"/>
    <property type="match status" value="1"/>
</dbReference>
<feature type="chain" id="PRO_5005527784" description="Receptor-like serine/threonine-protein kinase" evidence="20">
    <location>
        <begin position="24"/>
        <end position="841"/>
    </location>
</feature>
<keyword evidence="5" id="KW-0812">Transmembrane</keyword>
<dbReference type="InterPro" id="IPR051343">
    <property type="entry name" value="G-type_lectin_kinases/EP1-like"/>
</dbReference>
<evidence type="ECO:0000259" key="22">
    <source>
        <dbReference type="PROSITE" id="PS50927"/>
    </source>
</evidence>
<dbReference type="FunFam" id="1.10.510.10:FF:000237">
    <property type="entry name" value="G-type lectin S-receptor-like serine/threonine-protein kinase"/>
    <property type="match status" value="1"/>
</dbReference>
<dbReference type="EC" id="2.7.11.1" evidence="18"/>
<dbReference type="FunFam" id="2.90.10.10:FF:000013">
    <property type="entry name" value="G-type lectin S-receptor-like serine/threonine-protein kinase LECRK1"/>
    <property type="match status" value="1"/>
</dbReference>
<dbReference type="Pfam" id="PF00069">
    <property type="entry name" value="Pkinase"/>
    <property type="match status" value="1"/>
</dbReference>
<accession>A0A0K9PQM9</accession>
<dbReference type="SMART" id="SM00108">
    <property type="entry name" value="B_lectin"/>
    <property type="match status" value="1"/>
</dbReference>
<dbReference type="CDD" id="cd00028">
    <property type="entry name" value="B_lectin"/>
    <property type="match status" value="1"/>
</dbReference>
<dbReference type="STRING" id="29655.A0A0K9PQM9"/>
<dbReference type="InterPro" id="IPR011009">
    <property type="entry name" value="Kinase-like_dom_sf"/>
</dbReference>
<keyword evidence="12" id="KW-0472">Membrane</keyword>
<dbReference type="FunFam" id="3.30.200.20:FF:000059">
    <property type="entry name" value="S-receptor-like serine/threonine-protein kinase"/>
    <property type="match status" value="1"/>
</dbReference>
<dbReference type="GO" id="GO:0004672">
    <property type="term" value="F:protein kinase activity"/>
    <property type="evidence" value="ECO:0000318"/>
    <property type="project" value="GO_Central"/>
</dbReference>
<evidence type="ECO:0000256" key="6">
    <source>
        <dbReference type="ARBA" id="ARBA00022729"/>
    </source>
</evidence>
<comment type="catalytic activity">
    <reaction evidence="17 18">
        <text>L-seryl-[protein] + ATP = O-phospho-L-seryl-[protein] + ADP + H(+)</text>
        <dbReference type="Rhea" id="RHEA:17989"/>
        <dbReference type="Rhea" id="RHEA-COMP:9863"/>
        <dbReference type="Rhea" id="RHEA-COMP:11604"/>
        <dbReference type="ChEBI" id="CHEBI:15378"/>
        <dbReference type="ChEBI" id="CHEBI:29999"/>
        <dbReference type="ChEBI" id="CHEBI:30616"/>
        <dbReference type="ChEBI" id="CHEBI:83421"/>
        <dbReference type="ChEBI" id="CHEBI:456216"/>
        <dbReference type="EC" id="2.7.11.1"/>
    </reaction>
</comment>
<dbReference type="Proteomes" id="UP000036987">
    <property type="component" value="Unassembled WGS sequence"/>
</dbReference>
<dbReference type="PANTHER" id="PTHR47976">
    <property type="entry name" value="G-TYPE LECTIN S-RECEPTOR-LIKE SERINE/THREONINE-PROTEIN KINASE SD2-5"/>
    <property type="match status" value="1"/>
</dbReference>
<keyword evidence="3" id="KW-0245">EGF-like domain</keyword>
<dbReference type="GO" id="GO:0030246">
    <property type="term" value="F:carbohydrate binding"/>
    <property type="evidence" value="ECO:0007669"/>
    <property type="project" value="UniProtKB-KW"/>
</dbReference>
<keyword evidence="14" id="KW-0675">Receptor</keyword>
<evidence type="ECO:0000256" key="18">
    <source>
        <dbReference type="PIRNR" id="PIRNR000641"/>
    </source>
</evidence>
<feature type="domain" description="Protein kinase" evidence="21">
    <location>
        <begin position="522"/>
        <end position="805"/>
    </location>
</feature>
<organism evidence="23 24">
    <name type="scientific">Zostera marina</name>
    <name type="common">Eelgrass</name>
    <dbReference type="NCBI Taxonomy" id="29655"/>
    <lineage>
        <taxon>Eukaryota</taxon>
        <taxon>Viridiplantae</taxon>
        <taxon>Streptophyta</taxon>
        <taxon>Embryophyta</taxon>
        <taxon>Tracheophyta</taxon>
        <taxon>Spermatophyta</taxon>
        <taxon>Magnoliopsida</taxon>
        <taxon>Liliopsida</taxon>
        <taxon>Zosteraceae</taxon>
        <taxon>Zostera</taxon>
    </lineage>
</organism>
<evidence type="ECO:0000256" key="14">
    <source>
        <dbReference type="ARBA" id="ARBA00023170"/>
    </source>
</evidence>
<evidence type="ECO:0000313" key="23">
    <source>
        <dbReference type="EMBL" id="KMZ71373.1"/>
    </source>
</evidence>
<dbReference type="InterPro" id="IPR036426">
    <property type="entry name" value="Bulb-type_lectin_dom_sf"/>
</dbReference>
<keyword evidence="15" id="KW-0325">Glycoprotein</keyword>
<protein>
    <recommendedName>
        <fullName evidence="18">Receptor-like serine/threonine-protein kinase</fullName>
        <ecNumber evidence="18">2.7.11.1</ecNumber>
    </recommendedName>
</protein>
<evidence type="ECO:0000256" key="15">
    <source>
        <dbReference type="ARBA" id="ARBA00023180"/>
    </source>
</evidence>
<proteinExistence type="inferred from homology"/>
<feature type="signal peptide" evidence="20">
    <location>
        <begin position="1"/>
        <end position="23"/>
    </location>
</feature>
<keyword evidence="11" id="KW-1133">Transmembrane helix</keyword>
<keyword evidence="6 20" id="KW-0732">Signal</keyword>
<evidence type="ECO:0000256" key="17">
    <source>
        <dbReference type="ARBA" id="ARBA00048679"/>
    </source>
</evidence>
<evidence type="ECO:0000256" key="7">
    <source>
        <dbReference type="ARBA" id="ARBA00022734"/>
    </source>
</evidence>
<dbReference type="OMA" id="NQTETEC"/>
<dbReference type="Pfam" id="PF01453">
    <property type="entry name" value="B_lectin"/>
    <property type="match status" value="1"/>
</dbReference>
<evidence type="ECO:0000256" key="5">
    <source>
        <dbReference type="ARBA" id="ARBA00022692"/>
    </source>
</evidence>
<comment type="catalytic activity">
    <reaction evidence="16 18">
        <text>L-threonyl-[protein] + ATP = O-phospho-L-threonyl-[protein] + ADP + H(+)</text>
        <dbReference type="Rhea" id="RHEA:46608"/>
        <dbReference type="Rhea" id="RHEA-COMP:11060"/>
        <dbReference type="Rhea" id="RHEA-COMP:11605"/>
        <dbReference type="ChEBI" id="CHEBI:15378"/>
        <dbReference type="ChEBI" id="CHEBI:30013"/>
        <dbReference type="ChEBI" id="CHEBI:30616"/>
        <dbReference type="ChEBI" id="CHEBI:61977"/>
        <dbReference type="ChEBI" id="CHEBI:456216"/>
        <dbReference type="EC" id="2.7.11.1"/>
    </reaction>
</comment>
<dbReference type="InterPro" id="IPR017441">
    <property type="entry name" value="Protein_kinase_ATP_BS"/>
</dbReference>
<dbReference type="PROSITE" id="PS50927">
    <property type="entry name" value="BULB_LECTIN"/>
    <property type="match status" value="1"/>
</dbReference>
<keyword evidence="2 18" id="KW-0723">Serine/threonine-protein kinase</keyword>
<evidence type="ECO:0000256" key="19">
    <source>
        <dbReference type="PROSITE-ProRule" id="PRU10141"/>
    </source>
</evidence>
<reference evidence="24" key="1">
    <citation type="journal article" date="2016" name="Nature">
        <title>The genome of the seagrass Zostera marina reveals angiosperm adaptation to the sea.</title>
        <authorList>
            <person name="Olsen J.L."/>
            <person name="Rouze P."/>
            <person name="Verhelst B."/>
            <person name="Lin Y.-C."/>
            <person name="Bayer T."/>
            <person name="Collen J."/>
            <person name="Dattolo E."/>
            <person name="De Paoli E."/>
            <person name="Dittami S."/>
            <person name="Maumus F."/>
            <person name="Michel G."/>
            <person name="Kersting A."/>
            <person name="Lauritano C."/>
            <person name="Lohaus R."/>
            <person name="Toepel M."/>
            <person name="Tonon T."/>
            <person name="Vanneste K."/>
            <person name="Amirebrahimi M."/>
            <person name="Brakel J."/>
            <person name="Bostroem C."/>
            <person name="Chovatia M."/>
            <person name="Grimwood J."/>
            <person name="Jenkins J.W."/>
            <person name="Jueterbock A."/>
            <person name="Mraz A."/>
            <person name="Stam W.T."/>
            <person name="Tice H."/>
            <person name="Bornberg-Bauer E."/>
            <person name="Green P.J."/>
            <person name="Pearson G.A."/>
            <person name="Procaccini G."/>
            <person name="Duarte C.M."/>
            <person name="Schmutz J."/>
            <person name="Reusch T.B.H."/>
            <person name="Van de Peer Y."/>
        </authorList>
    </citation>
    <scope>NUCLEOTIDE SEQUENCE [LARGE SCALE GENOMIC DNA]</scope>
    <source>
        <strain evidence="24">cv. Finnish</strain>
    </source>
</reference>
<evidence type="ECO:0000256" key="2">
    <source>
        <dbReference type="ARBA" id="ARBA00022527"/>
    </source>
</evidence>
<feature type="domain" description="Bulb-type lectin" evidence="22">
    <location>
        <begin position="20"/>
        <end position="148"/>
    </location>
</feature>
<evidence type="ECO:0000256" key="1">
    <source>
        <dbReference type="ARBA" id="ARBA00004479"/>
    </source>
</evidence>
<dbReference type="SMART" id="SM00220">
    <property type="entry name" value="S_TKc"/>
    <property type="match status" value="1"/>
</dbReference>
<comment type="caution">
    <text evidence="23">The sequence shown here is derived from an EMBL/GenBank/DDBJ whole genome shotgun (WGS) entry which is preliminary data.</text>
</comment>
<dbReference type="GO" id="GO:0004674">
    <property type="term" value="F:protein serine/threonine kinase activity"/>
    <property type="evidence" value="ECO:0007669"/>
    <property type="project" value="UniProtKB-KW"/>
</dbReference>
<dbReference type="PANTHER" id="PTHR47976:SF108">
    <property type="entry name" value="G-TYPE LECTIN S-RECEPTOR-LIKE SERINE_THREONINE-PROTEIN KINASE LECRK1"/>
    <property type="match status" value="1"/>
</dbReference>
<dbReference type="InterPro" id="IPR001480">
    <property type="entry name" value="Bulb-type_lectin_dom"/>
</dbReference>
<evidence type="ECO:0000256" key="8">
    <source>
        <dbReference type="ARBA" id="ARBA00022741"/>
    </source>
</evidence>
<dbReference type="CDD" id="cd01098">
    <property type="entry name" value="PAN_AP_plant"/>
    <property type="match status" value="1"/>
</dbReference>
<dbReference type="GO" id="GO:0106310">
    <property type="term" value="F:protein serine kinase activity"/>
    <property type="evidence" value="ECO:0007669"/>
    <property type="project" value="RHEA"/>
</dbReference>
<evidence type="ECO:0000256" key="9">
    <source>
        <dbReference type="ARBA" id="ARBA00022777"/>
    </source>
</evidence>
<dbReference type="AlphaFoldDB" id="A0A0K9PQM9"/>
<dbReference type="EMBL" id="LFYR01000676">
    <property type="protein sequence ID" value="KMZ71373.1"/>
    <property type="molecule type" value="Genomic_DNA"/>
</dbReference>
<keyword evidence="13" id="KW-1015">Disulfide bond</keyword>
<gene>
    <name evidence="23" type="ORF">ZOSMA_181G00080</name>
</gene>
<keyword evidence="8 18" id="KW-0547">Nucleotide-binding</keyword>
<keyword evidence="10 18" id="KW-0067">ATP-binding</keyword>
<evidence type="ECO:0000256" key="4">
    <source>
        <dbReference type="ARBA" id="ARBA00022679"/>
    </source>
</evidence>
<evidence type="ECO:0000259" key="21">
    <source>
        <dbReference type="PROSITE" id="PS50011"/>
    </source>
</evidence>
<dbReference type="InterPro" id="IPR000719">
    <property type="entry name" value="Prot_kinase_dom"/>
</dbReference>
<evidence type="ECO:0000256" key="3">
    <source>
        <dbReference type="ARBA" id="ARBA00022536"/>
    </source>
</evidence>
<dbReference type="GO" id="GO:0005524">
    <property type="term" value="F:ATP binding"/>
    <property type="evidence" value="ECO:0007669"/>
    <property type="project" value="UniProtKB-UniRule"/>
</dbReference>
<dbReference type="InterPro" id="IPR024171">
    <property type="entry name" value="SRK-like_kinase"/>
</dbReference>
<evidence type="ECO:0000313" key="24">
    <source>
        <dbReference type="Proteomes" id="UP000036987"/>
    </source>
</evidence>
<dbReference type="PROSITE" id="PS00107">
    <property type="entry name" value="PROTEIN_KINASE_ATP"/>
    <property type="match status" value="1"/>
</dbReference>
<evidence type="ECO:0000256" key="11">
    <source>
        <dbReference type="ARBA" id="ARBA00022989"/>
    </source>
</evidence>
<evidence type="ECO:0000256" key="13">
    <source>
        <dbReference type="ARBA" id="ARBA00023157"/>
    </source>
</evidence>
<evidence type="ECO:0000256" key="20">
    <source>
        <dbReference type="SAM" id="SignalP"/>
    </source>
</evidence>
<dbReference type="PROSITE" id="PS50011">
    <property type="entry name" value="PROTEIN_KINASE_DOM"/>
    <property type="match status" value="1"/>
</dbReference>
<evidence type="ECO:0000256" key="16">
    <source>
        <dbReference type="ARBA" id="ARBA00047899"/>
    </source>
</evidence>
<dbReference type="GO" id="GO:0051707">
    <property type="term" value="P:response to other organism"/>
    <property type="evidence" value="ECO:0007669"/>
    <property type="project" value="UniProtKB-ARBA"/>
</dbReference>
<dbReference type="PROSITE" id="PS00108">
    <property type="entry name" value="PROTEIN_KINASE_ST"/>
    <property type="match status" value="1"/>
</dbReference>
<dbReference type="SUPFAM" id="SSF56112">
    <property type="entry name" value="Protein kinase-like (PK-like)"/>
    <property type="match status" value="1"/>
</dbReference>
<sequence length="841" mass="94055">MGSRRLFLLHPLFFLLISSSASSQSSSNVSLGSSLVAGGNKSWVSPSGHFAFGFYNYSVSSDDGYYLLAIWYDRIPEKTVVWTANSNNPVRAGSKVDLTDDGRLQLRSNGKVTWSANTSSTADYGAILDTGNFILVRGNKSFSIWETFQYPTDTFLPSQEMYYGNNLNVTARLTESNYSNGRFSLNVEEDGNLRLWMVNFPTQMQYNSYWQTDTHVNKSRLVFNESTALVYVQSPNGTILYQLTAINPPSPTEFYNRLTLDYDGVLRHYYHPKSKIGIPDDQSTSWTLLSSSIPNLICDWNSPSPSIGSGFCGFNTICKMNDSTVNNYTCDCVWGYSIIDEEEPWRGCKPDGIPIAESCNSNQSGVEIKTLYNLDWPQVDYEGTYPTTTQACQTSCLKDCFCYFAVFTTNNQGCYKKSLPLANGRVDTSGALTVFIKVPINSTVTHKSKYRPWAIGTSITSGLSVLVNVFFLLSIWPTVLSKMKKRGSNSAEQSDVGGPTGDELSFGNLRSFSYEELEESTDGFAEEIGRGSFGTVYRGVVECDDDSEISIAVKRLDKAQISEGEKEFRTELNIIGQTNHRNLVKLLGYCNQANHRILVYEFMSKGSLSSLLFTGANKPKWRQRFRILVSVAKGLAYLHQECNNPIIHCDIKSQNILLDDSLDAKIADFGLSKLLKKDQSGTYTDVRGTRGYVAPEWFTKGAITTKVDIYSFGVLVLEMIYCRRSFEPNLEEEGASILVDWAYDCYRNGKLPSGLGLCDEENEMASDDWCKRMDKLLMIGIWCVQQDASLRPTIRKVVLMLEESADVAAPPNPSNSNYDDDTKVDYFSEKESSPLVNSMYG</sequence>
<dbReference type="InterPro" id="IPR008271">
    <property type="entry name" value="Ser/Thr_kinase_AS"/>
</dbReference>
<keyword evidence="24" id="KW-1185">Reference proteome</keyword>
<keyword evidence="4 18" id="KW-0808">Transferase</keyword>
<evidence type="ECO:0000256" key="10">
    <source>
        <dbReference type="ARBA" id="ARBA00022840"/>
    </source>
</evidence>
<dbReference type="OrthoDB" id="1930390at2759"/>
<keyword evidence="9 18" id="KW-0418">Kinase</keyword>
<feature type="binding site" evidence="19">
    <location>
        <position position="554"/>
    </location>
    <ligand>
        <name>ATP</name>
        <dbReference type="ChEBI" id="CHEBI:30616"/>
    </ligand>
</feature>
<evidence type="ECO:0000256" key="12">
    <source>
        <dbReference type="ARBA" id="ARBA00023136"/>
    </source>
</evidence>
<dbReference type="Gene3D" id="1.10.510.10">
    <property type="entry name" value="Transferase(Phosphotransferase) domain 1"/>
    <property type="match status" value="1"/>
</dbReference>
<keyword evidence="7" id="KW-0430">Lectin</keyword>